<dbReference type="Pfam" id="PF12849">
    <property type="entry name" value="PBP_like_2"/>
    <property type="match status" value="1"/>
</dbReference>
<evidence type="ECO:0000256" key="1">
    <source>
        <dbReference type="ARBA" id="ARBA00008725"/>
    </source>
</evidence>
<dbReference type="InterPro" id="IPR050811">
    <property type="entry name" value="Phosphate_ABC_transporter"/>
</dbReference>
<comment type="similarity">
    <text evidence="1 4">Belongs to the PstS family.</text>
</comment>
<evidence type="ECO:0000256" key="4">
    <source>
        <dbReference type="RuleBase" id="RU367119"/>
    </source>
</evidence>
<dbReference type="Proteomes" id="UP000824083">
    <property type="component" value="Unassembled WGS sequence"/>
</dbReference>
<dbReference type="GO" id="GO:0006817">
    <property type="term" value="P:phosphate ion transport"/>
    <property type="evidence" value="ECO:0007669"/>
    <property type="project" value="UniProtKB-UniRule"/>
</dbReference>
<dbReference type="NCBIfam" id="TIGR02136">
    <property type="entry name" value="ptsS_2"/>
    <property type="match status" value="1"/>
</dbReference>
<dbReference type="Gene3D" id="3.40.190.10">
    <property type="entry name" value="Periplasmic binding protein-like II"/>
    <property type="match status" value="2"/>
</dbReference>
<dbReference type="PANTHER" id="PTHR30570:SF1">
    <property type="entry name" value="PHOSPHATE-BINDING PROTEIN PSTS"/>
    <property type="match status" value="1"/>
</dbReference>
<dbReference type="AlphaFoldDB" id="A0A9D1IIX2"/>
<sequence length="273" mass="28977">MKRTLISALVAGCVGLASFAAAAGTVVVNGSTTVLPAMQKITEDFMAKHKDIQVSLSGGGSGHGIKALIDKTTDVAMASRDIKPAEVENVKKNGGEAVRYTVAIDAIVPIIHPKNTVKDLSLQQIRDIYAGRITNWKEVGGPDARITVVSRDSSSGTFETWEELVMKGERVQQRALLQASNGAVLQTVAKNPNAIGYVGLGYITKDIKDVTIGGMKASAESALSRKWPLARDLYLFTNGQPSGDTKTLIDFALSPEGQVSVKEVGFVPLPAKK</sequence>
<evidence type="ECO:0000313" key="7">
    <source>
        <dbReference type="Proteomes" id="UP000824083"/>
    </source>
</evidence>
<keyword evidence="2 4" id="KW-0813">Transport</keyword>
<organism evidence="6 7">
    <name type="scientific">Candidatus Aphodousia faecigallinarum</name>
    <dbReference type="NCBI Taxonomy" id="2840677"/>
    <lineage>
        <taxon>Bacteria</taxon>
        <taxon>Pseudomonadati</taxon>
        <taxon>Pseudomonadota</taxon>
        <taxon>Betaproteobacteria</taxon>
        <taxon>Burkholderiales</taxon>
        <taxon>Sutterellaceae</taxon>
        <taxon>Sutterellaceae incertae sedis</taxon>
        <taxon>Candidatus Aphodousia</taxon>
    </lineage>
</organism>
<evidence type="ECO:0000256" key="2">
    <source>
        <dbReference type="ARBA" id="ARBA00022448"/>
    </source>
</evidence>
<evidence type="ECO:0000259" key="5">
    <source>
        <dbReference type="Pfam" id="PF12849"/>
    </source>
</evidence>
<keyword evidence="3 4" id="KW-0732">Signal</keyword>
<comment type="caution">
    <text evidence="6">The sequence shown here is derived from an EMBL/GenBank/DDBJ whole genome shotgun (WGS) entry which is preliminary data.</text>
</comment>
<dbReference type="EMBL" id="DVMY01000001">
    <property type="protein sequence ID" value="HIU36659.1"/>
    <property type="molecule type" value="Genomic_DNA"/>
</dbReference>
<feature type="domain" description="PBP" evidence="5">
    <location>
        <begin position="20"/>
        <end position="256"/>
    </location>
</feature>
<gene>
    <name evidence="6" type="ORF">IAC56_00015</name>
</gene>
<evidence type="ECO:0000313" key="6">
    <source>
        <dbReference type="EMBL" id="HIU36659.1"/>
    </source>
</evidence>
<keyword evidence="4" id="KW-0964">Secreted</keyword>
<keyword evidence="4" id="KW-0592">Phosphate transport</keyword>
<dbReference type="GO" id="GO:0042301">
    <property type="term" value="F:phosphate ion binding"/>
    <property type="evidence" value="ECO:0007669"/>
    <property type="project" value="UniProtKB-UniRule"/>
</dbReference>
<reference evidence="6" key="1">
    <citation type="submission" date="2020-10" db="EMBL/GenBank/DDBJ databases">
        <authorList>
            <person name="Gilroy R."/>
        </authorList>
    </citation>
    <scope>NUCLEOTIDE SEQUENCE</scope>
    <source>
        <strain evidence="6">7463</strain>
    </source>
</reference>
<comment type="subcellular location">
    <subcellularLocation>
        <location evidence="4">Periplasm</location>
    </subcellularLocation>
    <subcellularLocation>
        <location evidence="4">Secreted</location>
    </subcellularLocation>
</comment>
<feature type="signal peptide" evidence="4">
    <location>
        <begin position="1"/>
        <end position="22"/>
    </location>
</feature>
<proteinExistence type="inferred from homology"/>
<evidence type="ECO:0000256" key="3">
    <source>
        <dbReference type="ARBA" id="ARBA00022729"/>
    </source>
</evidence>
<keyword evidence="4" id="KW-0574">Periplasm</keyword>
<comment type="function">
    <text evidence="4">Involved in the system for phosphate transport across the cytoplasmic membrane.</text>
</comment>
<feature type="chain" id="PRO_5039754168" description="Phosphate-binding protein" evidence="4">
    <location>
        <begin position="23"/>
        <end position="273"/>
    </location>
</feature>
<dbReference type="GO" id="GO:0007155">
    <property type="term" value="P:cell adhesion"/>
    <property type="evidence" value="ECO:0007669"/>
    <property type="project" value="UniProtKB-UniRule"/>
</dbReference>
<dbReference type="InterPro" id="IPR024370">
    <property type="entry name" value="PBP_domain"/>
</dbReference>
<protein>
    <recommendedName>
        <fullName evidence="4">Phosphate-binding protein</fullName>
    </recommendedName>
</protein>
<dbReference type="SUPFAM" id="SSF53850">
    <property type="entry name" value="Periplasmic binding protein-like II"/>
    <property type="match status" value="1"/>
</dbReference>
<name>A0A9D1IIX2_9BURK</name>
<dbReference type="GO" id="GO:0005576">
    <property type="term" value="C:extracellular region"/>
    <property type="evidence" value="ECO:0007669"/>
    <property type="project" value="UniProtKB-SubCell"/>
</dbReference>
<dbReference type="InterPro" id="IPR011862">
    <property type="entry name" value="Phos-bd"/>
</dbReference>
<dbReference type="GO" id="GO:0042597">
    <property type="term" value="C:periplasmic space"/>
    <property type="evidence" value="ECO:0007669"/>
    <property type="project" value="UniProtKB-SubCell"/>
</dbReference>
<dbReference type="CDD" id="cd13653">
    <property type="entry name" value="PBP2_phosphate_like_1"/>
    <property type="match status" value="1"/>
</dbReference>
<dbReference type="PANTHER" id="PTHR30570">
    <property type="entry name" value="PERIPLASMIC PHOSPHATE BINDING COMPONENT OF PHOSPHATE ABC TRANSPORTER"/>
    <property type="match status" value="1"/>
</dbReference>
<reference evidence="6" key="2">
    <citation type="journal article" date="2021" name="PeerJ">
        <title>Extensive microbial diversity within the chicken gut microbiome revealed by metagenomics and culture.</title>
        <authorList>
            <person name="Gilroy R."/>
            <person name="Ravi A."/>
            <person name="Getino M."/>
            <person name="Pursley I."/>
            <person name="Horton D.L."/>
            <person name="Alikhan N.F."/>
            <person name="Baker D."/>
            <person name="Gharbi K."/>
            <person name="Hall N."/>
            <person name="Watson M."/>
            <person name="Adriaenssens E.M."/>
            <person name="Foster-Nyarko E."/>
            <person name="Jarju S."/>
            <person name="Secka A."/>
            <person name="Antonio M."/>
            <person name="Oren A."/>
            <person name="Chaudhuri R.R."/>
            <person name="La Ragione R."/>
            <person name="Hildebrand F."/>
            <person name="Pallen M.J."/>
        </authorList>
    </citation>
    <scope>NUCLEOTIDE SEQUENCE</scope>
    <source>
        <strain evidence="6">7463</strain>
    </source>
</reference>
<accession>A0A9D1IIX2</accession>